<dbReference type="EMBL" id="LT615367">
    <property type="protein sequence ID" value="SLM61296.1"/>
    <property type="molecule type" value="Genomic_DNA"/>
</dbReference>
<accession>A0A375A5U1</accession>
<dbReference type="KEGG" id="daq:DAQ1742_00170"/>
<dbReference type="InterPro" id="IPR002656">
    <property type="entry name" value="Acyl_transf_3_dom"/>
</dbReference>
<feature type="transmembrane region" description="Helical" evidence="1">
    <location>
        <begin position="333"/>
        <end position="354"/>
    </location>
</feature>
<keyword evidence="3" id="KW-0808">Transferase</keyword>
<keyword evidence="3" id="KW-0012">Acyltransferase</keyword>
<feature type="domain" description="Acyltransferase 3" evidence="2">
    <location>
        <begin position="61"/>
        <end position="382"/>
    </location>
</feature>
<feature type="transmembrane region" description="Helical" evidence="1">
    <location>
        <begin position="240"/>
        <end position="259"/>
    </location>
</feature>
<feature type="transmembrane region" description="Helical" evidence="1">
    <location>
        <begin position="53"/>
        <end position="77"/>
    </location>
</feature>
<feature type="transmembrane region" description="Helical" evidence="1">
    <location>
        <begin position="172"/>
        <end position="193"/>
    </location>
</feature>
<keyword evidence="1" id="KW-0812">Transmembrane</keyword>
<feature type="transmembrane region" description="Helical" evidence="1">
    <location>
        <begin position="303"/>
        <end position="321"/>
    </location>
</feature>
<keyword evidence="1" id="KW-1133">Transmembrane helix</keyword>
<reference evidence="3 4" key="1">
    <citation type="submission" date="2016-09" db="EMBL/GenBank/DDBJ databases">
        <authorList>
            <person name="Reverchon S."/>
            <person name="Nasser W."/>
            <person name="Leonard S."/>
            <person name="Brochier C."/>
            <person name="Duprey A."/>
        </authorList>
    </citation>
    <scope>NUCLEOTIDE SEQUENCE [LARGE SCALE GENOMIC DNA]</scope>
    <source>
        <strain evidence="3 4">174/2</strain>
    </source>
</reference>
<evidence type="ECO:0000313" key="4">
    <source>
        <dbReference type="Proteomes" id="UP000294820"/>
    </source>
</evidence>
<evidence type="ECO:0000259" key="2">
    <source>
        <dbReference type="Pfam" id="PF01757"/>
    </source>
</evidence>
<keyword evidence="1" id="KW-0472">Membrane</keyword>
<dbReference type="GO" id="GO:0016020">
    <property type="term" value="C:membrane"/>
    <property type="evidence" value="ECO:0007669"/>
    <property type="project" value="TreeGrafter"/>
</dbReference>
<sequence length="413" mass="47635">MKLVNKKYVACKISLAIAKRNIYNLPIKVTIKACVHSKRGYFPKMISQIKSKIITLEPLTSMRFFAAAGVVFAHYGYDYNTGGIGVIFFFILSGFILAYNYNDNFKKISLSPLNNFYLSRLARIYPIHFVTFLISIPLTAKEANYSITDTLSNILLIHTWYPKISNIFSYNGVSWTLSCELFFYISLPFILYGSHRFKLSTTKRGITFLLALVIFSILITSISIGGFIKQYSTEWWYGETSPFSNILNFTLGIITCFIFRKTNKTENIKTTYATIFEIIAILIFFSSYFFHRKMANAYSWNETIFFAPSIMFIIFVFSFNKGAISKILSHKKLLHLGEISFSMYMIHQLMIRYYELHVGPMIYIALDIVGIIKQIAFSIIIVVAAHISYRVIEMPSRLFIKNISSRKKGTKYN</sequence>
<feature type="transmembrane region" description="Helical" evidence="1">
    <location>
        <begin position="205"/>
        <end position="228"/>
    </location>
</feature>
<feature type="transmembrane region" description="Helical" evidence="1">
    <location>
        <begin position="271"/>
        <end position="291"/>
    </location>
</feature>
<dbReference type="RefSeq" id="WP_035344994.1">
    <property type="nucleotide sequence ID" value="NZ_LT615367.1"/>
</dbReference>
<protein>
    <submittedName>
        <fullName evidence="3">Acyltransferase</fullName>
    </submittedName>
</protein>
<dbReference type="PANTHER" id="PTHR23028:SF53">
    <property type="entry name" value="ACYL_TRANSF_3 DOMAIN-CONTAINING PROTEIN"/>
    <property type="match status" value="1"/>
</dbReference>
<dbReference type="GO" id="GO:0016747">
    <property type="term" value="F:acyltransferase activity, transferring groups other than amino-acyl groups"/>
    <property type="evidence" value="ECO:0007669"/>
    <property type="project" value="InterPro"/>
</dbReference>
<dbReference type="Proteomes" id="UP000294820">
    <property type="component" value="Chromosome 1"/>
</dbReference>
<organism evidence="3 4">
    <name type="scientific">Dickeya aquatica</name>
    <dbReference type="NCBI Taxonomy" id="1401087"/>
    <lineage>
        <taxon>Bacteria</taxon>
        <taxon>Pseudomonadati</taxon>
        <taxon>Pseudomonadota</taxon>
        <taxon>Gammaproteobacteria</taxon>
        <taxon>Enterobacterales</taxon>
        <taxon>Pectobacteriaceae</taxon>
        <taxon>Dickeya</taxon>
    </lineage>
</organism>
<evidence type="ECO:0000313" key="3">
    <source>
        <dbReference type="EMBL" id="SLM61296.1"/>
    </source>
</evidence>
<feature type="transmembrane region" description="Helical" evidence="1">
    <location>
        <begin position="360"/>
        <end position="387"/>
    </location>
</feature>
<evidence type="ECO:0000256" key="1">
    <source>
        <dbReference type="SAM" id="Phobius"/>
    </source>
</evidence>
<dbReference type="Pfam" id="PF01757">
    <property type="entry name" value="Acyl_transf_3"/>
    <property type="match status" value="1"/>
</dbReference>
<name>A0A375A5U1_9GAMM</name>
<dbReference type="InterPro" id="IPR050879">
    <property type="entry name" value="Acyltransferase_3"/>
</dbReference>
<feature type="transmembrane region" description="Helical" evidence="1">
    <location>
        <begin position="122"/>
        <end position="140"/>
    </location>
</feature>
<gene>
    <name evidence="3" type="ORF">DAQ1742_00170</name>
</gene>
<feature type="transmembrane region" description="Helical" evidence="1">
    <location>
        <begin position="83"/>
        <end position="101"/>
    </location>
</feature>
<dbReference type="GO" id="GO:0009103">
    <property type="term" value="P:lipopolysaccharide biosynthetic process"/>
    <property type="evidence" value="ECO:0007669"/>
    <property type="project" value="TreeGrafter"/>
</dbReference>
<proteinExistence type="predicted"/>
<keyword evidence="4" id="KW-1185">Reference proteome</keyword>
<dbReference type="AlphaFoldDB" id="A0A375A5U1"/>
<dbReference type="PANTHER" id="PTHR23028">
    <property type="entry name" value="ACETYLTRANSFERASE"/>
    <property type="match status" value="1"/>
</dbReference>